<accession>A0A146JWX4</accession>
<keyword evidence="1" id="KW-0472">Membrane</keyword>
<organism evidence="2">
    <name type="scientific">Trepomonas sp. PC1</name>
    <dbReference type="NCBI Taxonomy" id="1076344"/>
    <lineage>
        <taxon>Eukaryota</taxon>
        <taxon>Metamonada</taxon>
        <taxon>Diplomonadida</taxon>
        <taxon>Hexamitidae</taxon>
        <taxon>Hexamitinae</taxon>
        <taxon>Trepomonas</taxon>
    </lineage>
</organism>
<name>A0A146JWX4_9EUKA</name>
<evidence type="ECO:0008006" key="3">
    <source>
        <dbReference type="Google" id="ProtNLM"/>
    </source>
</evidence>
<dbReference type="AlphaFoldDB" id="A0A146JWX4"/>
<reference evidence="2" key="1">
    <citation type="submission" date="2015-07" db="EMBL/GenBank/DDBJ databases">
        <title>Adaptation to a free-living lifestyle via gene acquisitions in the diplomonad Trepomonas sp. PC1.</title>
        <authorList>
            <person name="Xu F."/>
            <person name="Jerlstrom-Hultqvist J."/>
            <person name="Kolisko M."/>
            <person name="Simpson A.G.B."/>
            <person name="Roger A.J."/>
            <person name="Svard S.G."/>
            <person name="Andersson J.O."/>
        </authorList>
    </citation>
    <scope>NUCLEOTIDE SEQUENCE</scope>
    <source>
        <strain evidence="2">PC1</strain>
    </source>
</reference>
<keyword evidence="1" id="KW-0812">Transmembrane</keyword>
<protein>
    <recommendedName>
        <fullName evidence="3">Transmembrane protein</fullName>
    </recommendedName>
</protein>
<sequence>YQCITETYISVNQTDIISVSNQNLLLTKENISFYRLSIPQNFSDNFTLTKNNENITIYVDNQNCPLSWTQVTDLPSQCPNSKRCKKISDNTVSDSLLQLKNYYDQTAKTPQFDSIAAQFKQMCNLKNSSQQALFEKLQQEAEILYCIQCAADYVDFQLKLSSQTLFRFASPLSQNLLELSHNRSSSQLADQLLISLAQYLDPTVTTDQMLVYTENGQNISQTLKFFQEFGLLELYRDTSLKSGQIAGIAVGCSVLVILVVLGVLAAKRGLFGRLKEKFVKAKGVGLFKQEKAAKTSVRQYT</sequence>
<dbReference type="EMBL" id="GDID01007968">
    <property type="protein sequence ID" value="JAP88638.1"/>
    <property type="molecule type" value="Transcribed_RNA"/>
</dbReference>
<evidence type="ECO:0000256" key="1">
    <source>
        <dbReference type="SAM" id="Phobius"/>
    </source>
</evidence>
<evidence type="ECO:0000313" key="2">
    <source>
        <dbReference type="EMBL" id="JAP88638.1"/>
    </source>
</evidence>
<proteinExistence type="predicted"/>
<feature type="non-terminal residue" evidence="2">
    <location>
        <position position="1"/>
    </location>
</feature>
<gene>
    <name evidence="2" type="ORF">TPC1_31867</name>
</gene>
<keyword evidence="1" id="KW-1133">Transmembrane helix</keyword>
<feature type="transmembrane region" description="Helical" evidence="1">
    <location>
        <begin position="245"/>
        <end position="266"/>
    </location>
</feature>